<dbReference type="EMBL" id="MU866167">
    <property type="protein sequence ID" value="KAK4177375.1"/>
    <property type="molecule type" value="Genomic_DNA"/>
</dbReference>
<sequence length="72" mass="7883">MVKLTTAMSLLTLTMTPAVLAKNCKGSLMYCGRELPNKDYSGNASFLLGQYESRVFRVLASRLTSLMSTTPC</sequence>
<organism evidence="2 3">
    <name type="scientific">Triangularia setosa</name>
    <dbReference type="NCBI Taxonomy" id="2587417"/>
    <lineage>
        <taxon>Eukaryota</taxon>
        <taxon>Fungi</taxon>
        <taxon>Dikarya</taxon>
        <taxon>Ascomycota</taxon>
        <taxon>Pezizomycotina</taxon>
        <taxon>Sordariomycetes</taxon>
        <taxon>Sordariomycetidae</taxon>
        <taxon>Sordariales</taxon>
        <taxon>Podosporaceae</taxon>
        <taxon>Triangularia</taxon>
    </lineage>
</organism>
<evidence type="ECO:0000313" key="3">
    <source>
        <dbReference type="Proteomes" id="UP001302321"/>
    </source>
</evidence>
<evidence type="ECO:0000256" key="1">
    <source>
        <dbReference type="SAM" id="SignalP"/>
    </source>
</evidence>
<accession>A0AAN6W8U0</accession>
<keyword evidence="1" id="KW-0732">Signal</keyword>
<evidence type="ECO:0000313" key="2">
    <source>
        <dbReference type="EMBL" id="KAK4177375.1"/>
    </source>
</evidence>
<reference evidence="2" key="1">
    <citation type="journal article" date="2023" name="Mol. Phylogenet. Evol.">
        <title>Genome-scale phylogeny and comparative genomics of the fungal order Sordariales.</title>
        <authorList>
            <person name="Hensen N."/>
            <person name="Bonometti L."/>
            <person name="Westerberg I."/>
            <person name="Brannstrom I.O."/>
            <person name="Guillou S."/>
            <person name="Cros-Aarteil S."/>
            <person name="Calhoun S."/>
            <person name="Haridas S."/>
            <person name="Kuo A."/>
            <person name="Mondo S."/>
            <person name="Pangilinan J."/>
            <person name="Riley R."/>
            <person name="LaButti K."/>
            <person name="Andreopoulos B."/>
            <person name="Lipzen A."/>
            <person name="Chen C."/>
            <person name="Yan M."/>
            <person name="Daum C."/>
            <person name="Ng V."/>
            <person name="Clum A."/>
            <person name="Steindorff A."/>
            <person name="Ohm R.A."/>
            <person name="Martin F."/>
            <person name="Silar P."/>
            <person name="Natvig D.O."/>
            <person name="Lalanne C."/>
            <person name="Gautier V."/>
            <person name="Ament-Velasquez S.L."/>
            <person name="Kruys A."/>
            <person name="Hutchinson M.I."/>
            <person name="Powell A.J."/>
            <person name="Barry K."/>
            <person name="Miller A.N."/>
            <person name="Grigoriev I.V."/>
            <person name="Debuchy R."/>
            <person name="Gladieux P."/>
            <person name="Hiltunen Thoren M."/>
            <person name="Johannesson H."/>
        </authorList>
    </citation>
    <scope>NUCLEOTIDE SEQUENCE</scope>
    <source>
        <strain evidence="2">CBS 892.96</strain>
    </source>
</reference>
<gene>
    <name evidence="2" type="ORF">QBC36DRAFT_327259</name>
</gene>
<reference evidence="2" key="2">
    <citation type="submission" date="2023-05" db="EMBL/GenBank/DDBJ databases">
        <authorList>
            <consortium name="Lawrence Berkeley National Laboratory"/>
            <person name="Steindorff A."/>
            <person name="Hensen N."/>
            <person name="Bonometti L."/>
            <person name="Westerberg I."/>
            <person name="Brannstrom I.O."/>
            <person name="Guillou S."/>
            <person name="Cros-Aarteil S."/>
            <person name="Calhoun S."/>
            <person name="Haridas S."/>
            <person name="Kuo A."/>
            <person name="Mondo S."/>
            <person name="Pangilinan J."/>
            <person name="Riley R."/>
            <person name="Labutti K."/>
            <person name="Andreopoulos B."/>
            <person name="Lipzen A."/>
            <person name="Chen C."/>
            <person name="Yanf M."/>
            <person name="Daum C."/>
            <person name="Ng V."/>
            <person name="Clum A."/>
            <person name="Ohm R."/>
            <person name="Martin F."/>
            <person name="Silar P."/>
            <person name="Natvig D."/>
            <person name="Lalanne C."/>
            <person name="Gautier V."/>
            <person name="Ament-Velasquez S.L."/>
            <person name="Kruys A."/>
            <person name="Hutchinson M.I."/>
            <person name="Powell A.J."/>
            <person name="Barry K."/>
            <person name="Miller A.N."/>
            <person name="Grigoriev I.V."/>
            <person name="Debuchy R."/>
            <person name="Gladieux P."/>
            <person name="Thoren M.H."/>
            <person name="Johannesson H."/>
        </authorList>
    </citation>
    <scope>NUCLEOTIDE SEQUENCE</scope>
    <source>
        <strain evidence="2">CBS 892.96</strain>
    </source>
</reference>
<feature type="signal peptide" evidence="1">
    <location>
        <begin position="1"/>
        <end position="21"/>
    </location>
</feature>
<protein>
    <submittedName>
        <fullName evidence="2">Uncharacterized protein</fullName>
    </submittedName>
</protein>
<keyword evidence="3" id="KW-1185">Reference proteome</keyword>
<proteinExistence type="predicted"/>
<comment type="caution">
    <text evidence="2">The sequence shown here is derived from an EMBL/GenBank/DDBJ whole genome shotgun (WGS) entry which is preliminary data.</text>
</comment>
<feature type="chain" id="PRO_5042999068" evidence="1">
    <location>
        <begin position="22"/>
        <end position="72"/>
    </location>
</feature>
<dbReference type="Proteomes" id="UP001302321">
    <property type="component" value="Unassembled WGS sequence"/>
</dbReference>
<name>A0AAN6W8U0_9PEZI</name>
<dbReference type="AlphaFoldDB" id="A0AAN6W8U0"/>